<sequence>MPPAISDEETSEYGEAAAPKSSSRSKKTAPGSRDGKGTLDVVIRSGIDNGDAGEDDQAEEGNEEEGSGEDLGDDEFIVEKILSHMVDPRDGSLKFKVKWEGWEKKSDQTWEEFDNLRENASDALDEYLASVGGRDKILEDSKTALKTKKRGRPAIGTPTNGTKRRRNESHPGSETPPASGKPWKTPQGTWEDHVESIDACHDESTGKLIVYLTWKDGHKTQHDTKTVYSRCPQKMLQFYERHVKIVMQSSDGTTKDES</sequence>
<dbReference type="Proteomes" id="UP001497700">
    <property type="component" value="Unassembled WGS sequence"/>
</dbReference>
<reference evidence="1 2" key="1">
    <citation type="journal article" date="2022" name="New Phytol.">
        <title>Ecological generalism drives hyperdiversity of secondary metabolite gene clusters in xylarialean endophytes.</title>
        <authorList>
            <person name="Franco M.E.E."/>
            <person name="Wisecaver J.H."/>
            <person name="Arnold A.E."/>
            <person name="Ju Y.M."/>
            <person name="Slot J.C."/>
            <person name="Ahrendt S."/>
            <person name="Moore L.P."/>
            <person name="Eastman K.E."/>
            <person name="Scott K."/>
            <person name="Konkel Z."/>
            <person name="Mondo S.J."/>
            <person name="Kuo A."/>
            <person name="Hayes R.D."/>
            <person name="Haridas S."/>
            <person name="Andreopoulos B."/>
            <person name="Riley R."/>
            <person name="LaButti K."/>
            <person name="Pangilinan J."/>
            <person name="Lipzen A."/>
            <person name="Amirebrahimi M."/>
            <person name="Yan J."/>
            <person name="Adam C."/>
            <person name="Keymanesh K."/>
            <person name="Ng V."/>
            <person name="Louie K."/>
            <person name="Northen T."/>
            <person name="Drula E."/>
            <person name="Henrissat B."/>
            <person name="Hsieh H.M."/>
            <person name="Youens-Clark K."/>
            <person name="Lutzoni F."/>
            <person name="Miadlikowska J."/>
            <person name="Eastwood D.C."/>
            <person name="Hamelin R.C."/>
            <person name="Grigoriev I.V."/>
            <person name="U'Ren J.M."/>
        </authorList>
    </citation>
    <scope>NUCLEOTIDE SEQUENCE [LARGE SCALE GENOMIC DNA]</scope>
    <source>
        <strain evidence="1 2">CBS 119005</strain>
    </source>
</reference>
<dbReference type="EMBL" id="MU393524">
    <property type="protein sequence ID" value="KAI4862522.1"/>
    <property type="molecule type" value="Genomic_DNA"/>
</dbReference>
<proteinExistence type="predicted"/>
<evidence type="ECO:0000313" key="1">
    <source>
        <dbReference type="EMBL" id="KAI4862522.1"/>
    </source>
</evidence>
<organism evidence="1 2">
    <name type="scientific">Hypoxylon rubiginosum</name>
    <dbReference type="NCBI Taxonomy" id="110542"/>
    <lineage>
        <taxon>Eukaryota</taxon>
        <taxon>Fungi</taxon>
        <taxon>Dikarya</taxon>
        <taxon>Ascomycota</taxon>
        <taxon>Pezizomycotina</taxon>
        <taxon>Sordariomycetes</taxon>
        <taxon>Xylariomycetidae</taxon>
        <taxon>Xylariales</taxon>
        <taxon>Hypoxylaceae</taxon>
        <taxon>Hypoxylon</taxon>
    </lineage>
</organism>
<keyword evidence="2" id="KW-1185">Reference proteome</keyword>
<accession>A0ACB9YT02</accession>
<gene>
    <name evidence="1" type="ORF">F4820DRAFT_430392</name>
</gene>
<protein>
    <submittedName>
        <fullName evidence="1">Heterochromatin protein one</fullName>
    </submittedName>
</protein>
<comment type="caution">
    <text evidence="1">The sequence shown here is derived from an EMBL/GenBank/DDBJ whole genome shotgun (WGS) entry which is preliminary data.</text>
</comment>
<name>A0ACB9YT02_9PEZI</name>
<evidence type="ECO:0000313" key="2">
    <source>
        <dbReference type="Proteomes" id="UP001497700"/>
    </source>
</evidence>